<keyword evidence="1 2" id="KW-0597">Phosphoprotein</keyword>
<dbReference type="Pfam" id="PF00072">
    <property type="entry name" value="Response_reg"/>
    <property type="match status" value="1"/>
</dbReference>
<reference evidence="4" key="1">
    <citation type="submission" date="2022-07" db="EMBL/GenBank/DDBJ databases">
        <authorList>
            <person name="Xamxidin M."/>
        </authorList>
    </citation>
    <scope>NUCLEOTIDE SEQUENCE</scope>
    <source>
        <strain evidence="4">YS8-69</strain>
    </source>
</reference>
<evidence type="ECO:0000256" key="1">
    <source>
        <dbReference type="ARBA" id="ARBA00022553"/>
    </source>
</evidence>
<comment type="caution">
    <text evidence="4">The sequence shown here is derived from an EMBL/GenBank/DDBJ whole genome shotgun (WGS) entry which is preliminary data.</text>
</comment>
<evidence type="ECO:0000259" key="3">
    <source>
        <dbReference type="PROSITE" id="PS50110"/>
    </source>
</evidence>
<dbReference type="Proteomes" id="UP001165267">
    <property type="component" value="Unassembled WGS sequence"/>
</dbReference>
<gene>
    <name evidence="4" type="ORF">NSP04_09265</name>
</gene>
<dbReference type="EMBL" id="JANKHG010000017">
    <property type="protein sequence ID" value="MCR2746835.1"/>
    <property type="molecule type" value="Genomic_DNA"/>
</dbReference>
<proteinExistence type="predicted"/>
<dbReference type="SMART" id="SM00448">
    <property type="entry name" value="REC"/>
    <property type="match status" value="1"/>
</dbReference>
<keyword evidence="5" id="KW-1185">Reference proteome</keyword>
<name>A0ABT1XHT1_9BURK</name>
<dbReference type="Gene3D" id="3.40.50.2300">
    <property type="match status" value="1"/>
</dbReference>
<dbReference type="RefSeq" id="WP_257512045.1">
    <property type="nucleotide sequence ID" value="NZ_JANKHG010000017.1"/>
</dbReference>
<dbReference type="PANTHER" id="PTHR44591">
    <property type="entry name" value="STRESS RESPONSE REGULATOR PROTEIN 1"/>
    <property type="match status" value="1"/>
</dbReference>
<evidence type="ECO:0000256" key="2">
    <source>
        <dbReference type="PROSITE-ProRule" id="PRU00169"/>
    </source>
</evidence>
<dbReference type="InterPro" id="IPR050595">
    <property type="entry name" value="Bact_response_regulator"/>
</dbReference>
<evidence type="ECO:0000313" key="5">
    <source>
        <dbReference type="Proteomes" id="UP001165267"/>
    </source>
</evidence>
<dbReference type="SUPFAM" id="SSF52172">
    <property type="entry name" value="CheY-like"/>
    <property type="match status" value="1"/>
</dbReference>
<dbReference type="PANTHER" id="PTHR44591:SF3">
    <property type="entry name" value="RESPONSE REGULATORY DOMAIN-CONTAINING PROTEIN"/>
    <property type="match status" value="1"/>
</dbReference>
<evidence type="ECO:0000313" key="4">
    <source>
        <dbReference type="EMBL" id="MCR2746835.1"/>
    </source>
</evidence>
<feature type="modified residue" description="4-aspartylphosphate" evidence="2">
    <location>
        <position position="55"/>
    </location>
</feature>
<dbReference type="InterPro" id="IPR001789">
    <property type="entry name" value="Sig_transdc_resp-reg_receiver"/>
</dbReference>
<accession>A0ABT1XHT1</accession>
<sequence>MTHTKEIVVVDDETPQLLAVTAVLKDHGFSVAGFGTADEALTYIKDNPPVLVLSDFVLPNIDGLELVKRVKLFDANIECVLMTGHGNIEGVAEASPMGVREYLKKPFRSADLLAVVERAFHVKSLQQPLLGASMPEAATLKVKTDKLVDDFLARYVHKLNNAMLPFVFELDQHLENIKQFSDVDQKRLKALSSEIQAQMNAVKTTRALIGKQ</sequence>
<feature type="domain" description="Response regulatory" evidence="3">
    <location>
        <begin position="6"/>
        <end position="120"/>
    </location>
</feature>
<protein>
    <submittedName>
        <fullName evidence="4">Response regulator</fullName>
    </submittedName>
</protein>
<dbReference type="InterPro" id="IPR011006">
    <property type="entry name" value="CheY-like_superfamily"/>
</dbReference>
<organism evidence="4 5">
    <name type="scientific">Limnobacter parvus</name>
    <dbReference type="NCBI Taxonomy" id="2939690"/>
    <lineage>
        <taxon>Bacteria</taxon>
        <taxon>Pseudomonadati</taxon>
        <taxon>Pseudomonadota</taxon>
        <taxon>Betaproteobacteria</taxon>
        <taxon>Burkholderiales</taxon>
        <taxon>Burkholderiaceae</taxon>
        <taxon>Limnobacter</taxon>
    </lineage>
</organism>
<dbReference type="PROSITE" id="PS50110">
    <property type="entry name" value="RESPONSE_REGULATORY"/>
    <property type="match status" value="1"/>
</dbReference>